<keyword evidence="11" id="KW-1185">Reference proteome</keyword>
<reference evidence="8 10" key="2">
    <citation type="submission" date="2018-07" db="EMBL/GenBank/DDBJ databases">
        <title>Complete genome of the Arcobacter bivalviorum type strain LMG 26154.</title>
        <authorList>
            <person name="Miller W.G."/>
            <person name="Yee E."/>
            <person name="Bono J.L."/>
        </authorList>
    </citation>
    <scope>NUCLEOTIDE SEQUENCE [LARGE SCALE GENOMIC DNA]</scope>
    <source>
        <strain evidence="8 10">LMG 26154</strain>
    </source>
</reference>
<dbReference type="SUPFAM" id="SSF103481">
    <property type="entry name" value="Multidrug resistance efflux transporter EmrE"/>
    <property type="match status" value="2"/>
</dbReference>
<evidence type="ECO:0000256" key="5">
    <source>
        <dbReference type="ARBA" id="ARBA00023136"/>
    </source>
</evidence>
<dbReference type="EMBL" id="PDKM01000002">
    <property type="protein sequence ID" value="RXK10689.1"/>
    <property type="molecule type" value="Genomic_DNA"/>
</dbReference>
<dbReference type="PANTHER" id="PTHR32322:SF18">
    <property type="entry name" value="S-ADENOSYLMETHIONINE_S-ADENOSYLHOMOCYSTEINE TRANSPORTER"/>
    <property type="match status" value="1"/>
</dbReference>
<dbReference type="InterPro" id="IPR000620">
    <property type="entry name" value="EamA_dom"/>
</dbReference>
<feature type="transmembrane region" description="Helical" evidence="6">
    <location>
        <begin position="181"/>
        <end position="199"/>
    </location>
</feature>
<proteinExistence type="predicted"/>
<sequence>MNKNLFYPLMILSMIFWGGSWINTKYLTLYIDQYEIVFLRVFFSALFMLPLLLFLRVDFKIDLKTSVLVLLASGVMILYSISLFFGVNYGTAGLGGALVTTLIPINTFVILAFLHKKTISLKHSFALILGGFGVLTMLNIWYFDIEQVFSKHNIYFLIASILWPILTIITAKAIRTTPIIFNFYIYIFCSIISAFTIDFKDVVRVLDYDYVFWINIFCLTALSSAFATTTYFIGSEKLGVKKVSSFIFLVPSSALILSAIFLDEKISFNTLLGTICTIVAIYILNDIKIKKRRLLTQ</sequence>
<organism evidence="9 11">
    <name type="scientific">Halarcobacter bivalviorum</name>
    <dbReference type="NCBI Taxonomy" id="663364"/>
    <lineage>
        <taxon>Bacteria</taxon>
        <taxon>Pseudomonadati</taxon>
        <taxon>Campylobacterota</taxon>
        <taxon>Epsilonproteobacteria</taxon>
        <taxon>Campylobacterales</taxon>
        <taxon>Arcobacteraceae</taxon>
        <taxon>Halarcobacter</taxon>
    </lineage>
</organism>
<evidence type="ECO:0000313" key="10">
    <source>
        <dbReference type="Proteomes" id="UP000253850"/>
    </source>
</evidence>
<feature type="transmembrane region" description="Helical" evidence="6">
    <location>
        <begin position="5"/>
        <end position="24"/>
    </location>
</feature>
<feature type="transmembrane region" description="Helical" evidence="6">
    <location>
        <begin position="268"/>
        <end position="285"/>
    </location>
</feature>
<protein>
    <submittedName>
        <fullName evidence="9">EamA family transporter</fullName>
    </submittedName>
    <submittedName>
        <fullName evidence="8">EamA/RhaT family transporter</fullName>
    </submittedName>
</protein>
<feature type="transmembrane region" description="Helical" evidence="6">
    <location>
        <begin position="125"/>
        <end position="142"/>
    </location>
</feature>
<keyword evidence="5 6" id="KW-0472">Membrane</keyword>
<evidence type="ECO:0000259" key="7">
    <source>
        <dbReference type="Pfam" id="PF00892"/>
    </source>
</evidence>
<feature type="domain" description="EamA" evidence="7">
    <location>
        <begin position="8"/>
        <end position="137"/>
    </location>
</feature>
<dbReference type="PANTHER" id="PTHR32322">
    <property type="entry name" value="INNER MEMBRANE TRANSPORTER"/>
    <property type="match status" value="1"/>
</dbReference>
<keyword evidence="3 6" id="KW-0812">Transmembrane</keyword>
<reference evidence="9 11" key="1">
    <citation type="submission" date="2017-10" db="EMBL/GenBank/DDBJ databases">
        <title>Genomics of the genus Arcobacter.</title>
        <authorList>
            <person name="Perez-Cataluna A."/>
            <person name="Figueras M.J."/>
        </authorList>
    </citation>
    <scope>NUCLEOTIDE SEQUENCE [LARGE SCALE GENOMIC DNA]</scope>
    <source>
        <strain evidence="9 11">CECT 7835</strain>
    </source>
</reference>
<feature type="transmembrane region" description="Helical" evidence="6">
    <location>
        <begin position="245"/>
        <end position="262"/>
    </location>
</feature>
<evidence type="ECO:0000256" key="4">
    <source>
        <dbReference type="ARBA" id="ARBA00022989"/>
    </source>
</evidence>
<dbReference type="GO" id="GO:0005886">
    <property type="term" value="C:plasma membrane"/>
    <property type="evidence" value="ECO:0007669"/>
    <property type="project" value="UniProtKB-SubCell"/>
</dbReference>
<feature type="transmembrane region" description="Helical" evidence="6">
    <location>
        <begin position="154"/>
        <end position="174"/>
    </location>
</feature>
<feature type="transmembrane region" description="Helical" evidence="6">
    <location>
        <begin position="36"/>
        <end position="55"/>
    </location>
</feature>
<evidence type="ECO:0000313" key="9">
    <source>
        <dbReference type="EMBL" id="RXK10689.1"/>
    </source>
</evidence>
<gene>
    <name evidence="8" type="ORF">ABIV_1388</name>
    <name evidence="9" type="ORF">CRV05_05255</name>
</gene>
<name>A0AAX2A9W2_9BACT</name>
<feature type="domain" description="EamA" evidence="7">
    <location>
        <begin position="153"/>
        <end position="285"/>
    </location>
</feature>
<evidence type="ECO:0000313" key="11">
    <source>
        <dbReference type="Proteomes" id="UP000289193"/>
    </source>
</evidence>
<feature type="transmembrane region" description="Helical" evidence="6">
    <location>
        <begin position="93"/>
        <end position="113"/>
    </location>
</feature>
<dbReference type="InterPro" id="IPR037185">
    <property type="entry name" value="EmrE-like"/>
</dbReference>
<feature type="transmembrane region" description="Helical" evidence="6">
    <location>
        <begin position="211"/>
        <end position="233"/>
    </location>
</feature>
<keyword evidence="2" id="KW-1003">Cell membrane</keyword>
<dbReference type="Pfam" id="PF00892">
    <property type="entry name" value="EamA"/>
    <property type="match status" value="2"/>
</dbReference>
<dbReference type="RefSeq" id="WP_114839213.1">
    <property type="nucleotide sequence ID" value="NZ_CP031217.1"/>
</dbReference>
<keyword evidence="4 6" id="KW-1133">Transmembrane helix</keyword>
<evidence type="ECO:0000256" key="6">
    <source>
        <dbReference type="SAM" id="Phobius"/>
    </source>
</evidence>
<evidence type="ECO:0000256" key="1">
    <source>
        <dbReference type="ARBA" id="ARBA00004651"/>
    </source>
</evidence>
<dbReference type="AlphaFoldDB" id="A0AAX2A9W2"/>
<evidence type="ECO:0000256" key="2">
    <source>
        <dbReference type="ARBA" id="ARBA00022475"/>
    </source>
</evidence>
<feature type="transmembrane region" description="Helical" evidence="6">
    <location>
        <begin position="67"/>
        <end position="87"/>
    </location>
</feature>
<dbReference type="Proteomes" id="UP000253850">
    <property type="component" value="Chromosome"/>
</dbReference>
<evidence type="ECO:0000313" key="8">
    <source>
        <dbReference type="EMBL" id="AXH12384.1"/>
    </source>
</evidence>
<accession>A0AAX2A9W2</accession>
<comment type="subcellular location">
    <subcellularLocation>
        <location evidence="1">Cell membrane</location>
        <topology evidence="1">Multi-pass membrane protein</topology>
    </subcellularLocation>
</comment>
<evidence type="ECO:0000256" key="3">
    <source>
        <dbReference type="ARBA" id="ARBA00022692"/>
    </source>
</evidence>
<dbReference type="KEGG" id="hbv:ABIV_1388"/>
<dbReference type="InterPro" id="IPR050638">
    <property type="entry name" value="AA-Vitamin_Transporters"/>
</dbReference>
<dbReference type="EMBL" id="CP031217">
    <property type="protein sequence ID" value="AXH12384.1"/>
    <property type="molecule type" value="Genomic_DNA"/>
</dbReference>
<dbReference type="Proteomes" id="UP000289193">
    <property type="component" value="Unassembled WGS sequence"/>
</dbReference>